<sequence length="46" mass="5096">MIKRIAIEQNLTNMNNSDPVIPHMSLSEEDAGSHFHVSFIGVRDSG</sequence>
<reference evidence="2" key="1">
    <citation type="journal article" date="2019" name="Int. J. Syst. Evol. Microbiol.">
        <title>The Global Catalogue of Microorganisms (GCM) 10K type strain sequencing project: providing services to taxonomists for standard genome sequencing and annotation.</title>
        <authorList>
            <consortium name="The Broad Institute Genomics Platform"/>
            <consortium name="The Broad Institute Genome Sequencing Center for Infectious Disease"/>
            <person name="Wu L."/>
            <person name="Ma J."/>
        </authorList>
    </citation>
    <scope>NUCLEOTIDE SEQUENCE [LARGE SCALE GENOMIC DNA]</scope>
    <source>
        <strain evidence="2">NBRC 111146</strain>
    </source>
</reference>
<organism evidence="1 2">
    <name type="scientific">Vibrio algivorus</name>
    <dbReference type="NCBI Taxonomy" id="1667024"/>
    <lineage>
        <taxon>Bacteria</taxon>
        <taxon>Pseudomonadati</taxon>
        <taxon>Pseudomonadota</taxon>
        <taxon>Gammaproteobacteria</taxon>
        <taxon>Vibrionales</taxon>
        <taxon>Vibrionaceae</taxon>
        <taxon>Vibrio</taxon>
    </lineage>
</organism>
<dbReference type="Proteomes" id="UP001157156">
    <property type="component" value="Unassembled WGS sequence"/>
</dbReference>
<name>A0ABQ6EST2_9VIBR</name>
<gene>
    <name evidence="1" type="ORF">GCM10007931_30610</name>
</gene>
<comment type="caution">
    <text evidence="1">The sequence shown here is derived from an EMBL/GenBank/DDBJ whole genome shotgun (WGS) entry which is preliminary data.</text>
</comment>
<proteinExistence type="predicted"/>
<keyword evidence="2" id="KW-1185">Reference proteome</keyword>
<dbReference type="EMBL" id="BSPV01000010">
    <property type="protein sequence ID" value="GLT16086.1"/>
    <property type="molecule type" value="Genomic_DNA"/>
</dbReference>
<protein>
    <submittedName>
        <fullName evidence="1">Uncharacterized protein</fullName>
    </submittedName>
</protein>
<evidence type="ECO:0000313" key="2">
    <source>
        <dbReference type="Proteomes" id="UP001157156"/>
    </source>
</evidence>
<evidence type="ECO:0000313" key="1">
    <source>
        <dbReference type="EMBL" id="GLT16086.1"/>
    </source>
</evidence>
<accession>A0ABQ6EST2</accession>